<dbReference type="Gene3D" id="3.50.50.60">
    <property type="entry name" value="FAD/NAD(P)-binding domain"/>
    <property type="match status" value="2"/>
</dbReference>
<evidence type="ECO:0000313" key="3">
    <source>
        <dbReference type="Proteomes" id="UP001284601"/>
    </source>
</evidence>
<dbReference type="GO" id="GO:0004497">
    <property type="term" value="F:monooxygenase activity"/>
    <property type="evidence" value="ECO:0007669"/>
    <property type="project" value="UniProtKB-KW"/>
</dbReference>
<reference evidence="3" key="1">
    <citation type="submission" date="2023-07" db="EMBL/GenBank/DDBJ databases">
        <title>Conexibacter stalactiti sp. nov., isolated from stalactites in a lava cave and emended description of the genus Conexibacter.</title>
        <authorList>
            <person name="Lee S.D."/>
        </authorList>
    </citation>
    <scope>NUCLEOTIDE SEQUENCE [LARGE SCALE GENOMIC DNA]</scope>
    <source>
        <strain evidence="3">KCTC 39840</strain>
    </source>
</reference>
<keyword evidence="3" id="KW-1185">Reference proteome</keyword>
<name>A0ABU4HXS1_9ACTN</name>
<dbReference type="PRINTS" id="PR00420">
    <property type="entry name" value="RNGMNOXGNASE"/>
</dbReference>
<keyword evidence="2" id="KW-0503">Monooxygenase</keyword>
<evidence type="ECO:0000259" key="1">
    <source>
        <dbReference type="Pfam" id="PF17885"/>
    </source>
</evidence>
<gene>
    <name evidence="2" type="ORF">R7226_27470</name>
</gene>
<dbReference type="Gene3D" id="3.30.9.40">
    <property type="match status" value="1"/>
</dbReference>
<comment type="caution">
    <text evidence="2">The sequence shown here is derived from an EMBL/GenBank/DDBJ whole genome shotgun (WGS) entry which is preliminary data.</text>
</comment>
<accession>A0ABU4HXS1</accession>
<dbReference type="SUPFAM" id="SSF51905">
    <property type="entry name" value="FAD/NAD(P)-binding domain"/>
    <property type="match status" value="1"/>
</dbReference>
<sequence length="437" mass="46383">MSTTTRRATIVGAGQGGLHLAFGLLKDGWEVTILTDRTPDEYRAMGLLSSHTLQQRSVAMEAAAGIDVYDGLTDNRSAGVDFALSLDGSEVALAFLGDFEAPATAIDLRLKYALLLERFAARGGRVVHRAATVADLEELTARGESVFVAAGKGELSRLFAVDEARTVYDRPQRRLMIAMFDGMKVLRPEQQDRISFCFRPGLGEIFLGPNVHKDDRAVRTILIEALPGSEMDLLDQVTDGASAVAVAQEIVTRFAAWEADAVTALTLTDERAFLRGALRPCVRHPVATLPSGGEVFGLGDVTIVNDPVAGQGGNCATHGVDHLLRALREHDGDDVSGDWYQATFDDFWEREGQYFVAFSNLLLEPPGEPAQLILGASAGSRAVADAFGATFAEPERLVRATASLESARAFVAAADPAAAVPGAEPAAAPAPAPTPAA</sequence>
<dbReference type="Proteomes" id="UP001284601">
    <property type="component" value="Unassembled WGS sequence"/>
</dbReference>
<keyword evidence="2" id="KW-0560">Oxidoreductase</keyword>
<dbReference type="InterPro" id="IPR041654">
    <property type="entry name" value="StyA_sbd"/>
</dbReference>
<evidence type="ECO:0000313" key="2">
    <source>
        <dbReference type="EMBL" id="MDW5598127.1"/>
    </source>
</evidence>
<dbReference type="RefSeq" id="WP_318600595.1">
    <property type="nucleotide sequence ID" value="NZ_JAWSTH010000120.1"/>
</dbReference>
<feature type="domain" description="Styrene monooxygenase StyA putative substrate binding" evidence="1">
    <location>
        <begin position="151"/>
        <end position="259"/>
    </location>
</feature>
<organism evidence="2 3">
    <name type="scientific">Conexibacter stalactiti</name>
    <dbReference type="NCBI Taxonomy" id="1940611"/>
    <lineage>
        <taxon>Bacteria</taxon>
        <taxon>Bacillati</taxon>
        <taxon>Actinomycetota</taxon>
        <taxon>Thermoleophilia</taxon>
        <taxon>Solirubrobacterales</taxon>
        <taxon>Conexibacteraceae</taxon>
        <taxon>Conexibacter</taxon>
    </lineage>
</organism>
<dbReference type="EMBL" id="JAWSTH010000120">
    <property type="protein sequence ID" value="MDW5598127.1"/>
    <property type="molecule type" value="Genomic_DNA"/>
</dbReference>
<dbReference type="InterPro" id="IPR036188">
    <property type="entry name" value="FAD/NAD-bd_sf"/>
</dbReference>
<protein>
    <submittedName>
        <fullName evidence="2">Styrene monooxygenase/indole monooxygenase family protein</fullName>
    </submittedName>
</protein>
<proteinExistence type="predicted"/>
<dbReference type="Pfam" id="PF17885">
    <property type="entry name" value="Smoa_sbd"/>
    <property type="match status" value="1"/>
</dbReference>